<comment type="caution">
    <text evidence="2">The sequence shown here is derived from an EMBL/GenBank/DDBJ whole genome shotgun (WGS) entry which is preliminary data.</text>
</comment>
<proteinExistence type="predicted"/>
<evidence type="ECO:0000256" key="1">
    <source>
        <dbReference type="SAM" id="MobiDB-lite"/>
    </source>
</evidence>
<sequence>MTAPLPFTATMSATAQRPPRRLRRPQQPTPRHHDRVRQPFGVPRRRAF</sequence>
<dbReference type="Proteomes" id="UP001596484">
    <property type="component" value="Unassembled WGS sequence"/>
</dbReference>
<protein>
    <submittedName>
        <fullName evidence="2">Uncharacterized protein</fullName>
    </submittedName>
</protein>
<keyword evidence="3" id="KW-1185">Reference proteome</keyword>
<feature type="compositionally biased region" description="Basic residues" evidence="1">
    <location>
        <begin position="18"/>
        <end position="35"/>
    </location>
</feature>
<dbReference type="RefSeq" id="WP_378409318.1">
    <property type="nucleotide sequence ID" value="NZ_JBHTCS010000030.1"/>
</dbReference>
<name>A0ABW2S594_9NOCA</name>
<dbReference type="EMBL" id="JBHTCS010000030">
    <property type="protein sequence ID" value="MFC7451235.1"/>
    <property type="molecule type" value="Genomic_DNA"/>
</dbReference>
<feature type="region of interest" description="Disordered" evidence="1">
    <location>
        <begin position="1"/>
        <end position="48"/>
    </location>
</feature>
<reference evidence="3" key="1">
    <citation type="journal article" date="2019" name="Int. J. Syst. Evol. Microbiol.">
        <title>The Global Catalogue of Microorganisms (GCM) 10K type strain sequencing project: providing services to taxonomists for standard genome sequencing and annotation.</title>
        <authorList>
            <consortium name="The Broad Institute Genomics Platform"/>
            <consortium name="The Broad Institute Genome Sequencing Center for Infectious Disease"/>
            <person name="Wu L."/>
            <person name="Ma J."/>
        </authorList>
    </citation>
    <scope>NUCLEOTIDE SEQUENCE [LARGE SCALE GENOMIC DNA]</scope>
    <source>
        <strain evidence="3">ICMP 19430</strain>
    </source>
</reference>
<organism evidence="2 3">
    <name type="scientific">Rhodococcus daqingensis</name>
    <dbReference type="NCBI Taxonomy" id="2479363"/>
    <lineage>
        <taxon>Bacteria</taxon>
        <taxon>Bacillati</taxon>
        <taxon>Actinomycetota</taxon>
        <taxon>Actinomycetes</taxon>
        <taxon>Mycobacteriales</taxon>
        <taxon>Nocardiaceae</taxon>
        <taxon>Rhodococcus</taxon>
    </lineage>
</organism>
<evidence type="ECO:0000313" key="2">
    <source>
        <dbReference type="EMBL" id="MFC7451235.1"/>
    </source>
</evidence>
<accession>A0ABW2S594</accession>
<evidence type="ECO:0000313" key="3">
    <source>
        <dbReference type="Proteomes" id="UP001596484"/>
    </source>
</evidence>
<gene>
    <name evidence="2" type="ORF">ACFQS9_25390</name>
</gene>